<evidence type="ECO:0000313" key="1">
    <source>
        <dbReference type="EMBL" id="EHK45208.1"/>
    </source>
</evidence>
<name>G9NW46_HYPAI</name>
<dbReference type="AlphaFoldDB" id="G9NW46"/>
<sequence length="118" mass="13286">VFTSNGAKRPATFISELDKDRDLFLLFSIIVTSPIFPYRRSLHPANLAHVALCPGKAKTGGFVSSLALRVAAFTAQTWSLGFVRGSRSYRLDRWRKKDGLEKRRFAVNNVLKEGKCDR</sequence>
<dbReference type="EMBL" id="ABDG02000024">
    <property type="protein sequence ID" value="EHK45208.1"/>
    <property type="molecule type" value="Genomic_DNA"/>
</dbReference>
<accession>G9NW46</accession>
<keyword evidence="2" id="KW-1185">Reference proteome</keyword>
<reference evidence="1 2" key="1">
    <citation type="journal article" date="2011" name="Genome Biol.">
        <title>Comparative genome sequence analysis underscores mycoparasitism as the ancestral life style of Trichoderma.</title>
        <authorList>
            <person name="Kubicek C.P."/>
            <person name="Herrera-Estrella A."/>
            <person name="Seidl-Seiboth V."/>
            <person name="Martinez D.A."/>
            <person name="Druzhinina I.S."/>
            <person name="Thon M."/>
            <person name="Zeilinger S."/>
            <person name="Casas-Flores S."/>
            <person name="Horwitz B.A."/>
            <person name="Mukherjee P.K."/>
            <person name="Mukherjee M."/>
            <person name="Kredics L."/>
            <person name="Alcaraz L.D."/>
            <person name="Aerts A."/>
            <person name="Antal Z."/>
            <person name="Atanasova L."/>
            <person name="Cervantes-Badillo M.G."/>
            <person name="Challacombe J."/>
            <person name="Chertkov O."/>
            <person name="McCluskey K."/>
            <person name="Coulpier F."/>
            <person name="Deshpande N."/>
            <person name="von Doehren H."/>
            <person name="Ebbole D.J."/>
            <person name="Esquivel-Naranjo E.U."/>
            <person name="Fekete E."/>
            <person name="Flipphi M."/>
            <person name="Glaser F."/>
            <person name="Gomez-Rodriguez E.Y."/>
            <person name="Gruber S."/>
            <person name="Han C."/>
            <person name="Henrissat B."/>
            <person name="Hermosa R."/>
            <person name="Hernandez-Onate M."/>
            <person name="Karaffa L."/>
            <person name="Kosti I."/>
            <person name="Le Crom S."/>
            <person name="Lindquist E."/>
            <person name="Lucas S."/>
            <person name="Luebeck M."/>
            <person name="Luebeck P.S."/>
            <person name="Margeot A."/>
            <person name="Metz B."/>
            <person name="Misra M."/>
            <person name="Nevalainen H."/>
            <person name="Omann M."/>
            <person name="Packer N."/>
            <person name="Perrone G."/>
            <person name="Uresti-Rivera E.E."/>
            <person name="Salamov A."/>
            <person name="Schmoll M."/>
            <person name="Seiboth B."/>
            <person name="Shapiro H."/>
            <person name="Sukno S."/>
            <person name="Tamayo-Ramos J.A."/>
            <person name="Tisch D."/>
            <person name="Wiest A."/>
            <person name="Wilkinson H.H."/>
            <person name="Zhang M."/>
            <person name="Coutinho P.M."/>
            <person name="Kenerley C.M."/>
            <person name="Monte E."/>
            <person name="Baker S.E."/>
            <person name="Grigoriev I.V."/>
        </authorList>
    </citation>
    <scope>NUCLEOTIDE SEQUENCE [LARGE SCALE GENOMIC DNA]</scope>
    <source>
        <strain evidence="2">ATCC 20476 / IMI 206040</strain>
    </source>
</reference>
<comment type="caution">
    <text evidence="1">The sequence shown here is derived from an EMBL/GenBank/DDBJ whole genome shotgun (WGS) entry which is preliminary data.</text>
</comment>
<protein>
    <submittedName>
        <fullName evidence="1">Uncharacterized protein</fullName>
    </submittedName>
</protein>
<organism evidence="1 2">
    <name type="scientific">Hypocrea atroviridis (strain ATCC 20476 / IMI 206040)</name>
    <name type="common">Trichoderma atroviride</name>
    <dbReference type="NCBI Taxonomy" id="452589"/>
    <lineage>
        <taxon>Eukaryota</taxon>
        <taxon>Fungi</taxon>
        <taxon>Dikarya</taxon>
        <taxon>Ascomycota</taxon>
        <taxon>Pezizomycotina</taxon>
        <taxon>Sordariomycetes</taxon>
        <taxon>Hypocreomycetidae</taxon>
        <taxon>Hypocreales</taxon>
        <taxon>Hypocreaceae</taxon>
        <taxon>Trichoderma</taxon>
    </lineage>
</organism>
<proteinExistence type="predicted"/>
<dbReference type="HOGENOM" id="CLU_2078593_0_0_1"/>
<gene>
    <name evidence="1" type="ORF">TRIATDRAFT_299904</name>
</gene>
<evidence type="ECO:0000313" key="2">
    <source>
        <dbReference type="Proteomes" id="UP000005426"/>
    </source>
</evidence>
<dbReference type="Proteomes" id="UP000005426">
    <property type="component" value="Unassembled WGS sequence"/>
</dbReference>
<feature type="non-terminal residue" evidence="1">
    <location>
        <position position="1"/>
    </location>
</feature>